<keyword evidence="1" id="KW-0805">Transcription regulation</keyword>
<feature type="domain" description="HTH tetR-type" evidence="6">
    <location>
        <begin position="33"/>
        <end position="93"/>
    </location>
</feature>
<evidence type="ECO:0000256" key="1">
    <source>
        <dbReference type="ARBA" id="ARBA00023015"/>
    </source>
</evidence>
<dbReference type="Gene3D" id="1.10.357.10">
    <property type="entry name" value="Tetracycline Repressor, domain 2"/>
    <property type="match status" value="1"/>
</dbReference>
<dbReference type="InterPro" id="IPR036271">
    <property type="entry name" value="Tet_transcr_reg_TetR-rel_C_sf"/>
</dbReference>
<dbReference type="RefSeq" id="WP_013426617.1">
    <property type="nucleotide sequence ID" value="NC_014666.1"/>
</dbReference>
<dbReference type="InterPro" id="IPR001647">
    <property type="entry name" value="HTH_TetR"/>
</dbReference>
<evidence type="ECO:0000259" key="6">
    <source>
        <dbReference type="PROSITE" id="PS50977"/>
    </source>
</evidence>
<accession>E3JC43</accession>
<dbReference type="GO" id="GO:0003700">
    <property type="term" value="F:DNA-binding transcription factor activity"/>
    <property type="evidence" value="ECO:0007669"/>
    <property type="project" value="TreeGrafter"/>
</dbReference>
<dbReference type="PANTHER" id="PTHR30055">
    <property type="entry name" value="HTH-TYPE TRANSCRIPTIONAL REGULATOR RUTR"/>
    <property type="match status" value="1"/>
</dbReference>
<dbReference type="PROSITE" id="PS50977">
    <property type="entry name" value="HTH_TETR_2"/>
    <property type="match status" value="1"/>
</dbReference>
<dbReference type="AlphaFoldDB" id="E3JC43"/>
<protein>
    <submittedName>
        <fullName evidence="7">Regulatory protein TetR</fullName>
    </submittedName>
</protein>
<dbReference type="Pfam" id="PF00440">
    <property type="entry name" value="TetR_N"/>
    <property type="match status" value="1"/>
</dbReference>
<dbReference type="SUPFAM" id="SSF46689">
    <property type="entry name" value="Homeodomain-like"/>
    <property type="match status" value="1"/>
</dbReference>
<evidence type="ECO:0000313" key="8">
    <source>
        <dbReference type="Proteomes" id="UP000002484"/>
    </source>
</evidence>
<feature type="region of interest" description="Disordered" evidence="5">
    <location>
        <begin position="1"/>
        <end position="35"/>
    </location>
</feature>
<dbReference type="FunCoup" id="E3JC43">
    <property type="interactions" value="1"/>
</dbReference>
<dbReference type="eggNOG" id="COG1309">
    <property type="taxonomic scope" value="Bacteria"/>
</dbReference>
<dbReference type="Gene3D" id="1.10.10.60">
    <property type="entry name" value="Homeodomain-like"/>
    <property type="match status" value="1"/>
</dbReference>
<evidence type="ECO:0000256" key="3">
    <source>
        <dbReference type="ARBA" id="ARBA00023163"/>
    </source>
</evidence>
<dbReference type="STRING" id="298654.FraEuI1c_5513"/>
<dbReference type="EMBL" id="CP002299">
    <property type="protein sequence ID" value="ADP83499.1"/>
    <property type="molecule type" value="Genomic_DNA"/>
</dbReference>
<organism evidence="7 8">
    <name type="scientific">Pseudofrankia inefficax (strain DSM 45817 / CECT 9037 / DDB 130130 / EuI1c)</name>
    <name type="common">Frankia inefficax</name>
    <dbReference type="NCBI Taxonomy" id="298654"/>
    <lineage>
        <taxon>Bacteria</taxon>
        <taxon>Bacillati</taxon>
        <taxon>Actinomycetota</taxon>
        <taxon>Actinomycetes</taxon>
        <taxon>Frankiales</taxon>
        <taxon>Frankiaceae</taxon>
        <taxon>Pseudofrankia</taxon>
    </lineage>
</organism>
<name>E3JC43_PSEI1</name>
<gene>
    <name evidence="7" type="ordered locus">FraEuI1c_5513</name>
</gene>
<dbReference type="KEGG" id="fri:FraEuI1c_5513"/>
<keyword evidence="2 4" id="KW-0238">DNA-binding</keyword>
<dbReference type="PRINTS" id="PR00455">
    <property type="entry name" value="HTHTETR"/>
</dbReference>
<dbReference type="HOGENOM" id="CLU_069356_12_6_11"/>
<sequence>MASTDNVSPPAPVPGARSEGRDKASGPRSRKGAATRARLVQAAKAVFEEDGFLDARISDIAEHAGLSHGSFYHYFDSKEQIFREVAMAVGDLLQQPMYTSVFNGPSARTPAATIRHVATQFLASYRDEARIIGVIEMVSRYDPELTSIRFEYQEADRIRAAKAVRRMQQQGWADPSIIPEVALAAMSAMMNRFAEMWFVQKLFEFDFDDGVEQLVRLCLNALQLEDPAVDPNGR</sequence>
<dbReference type="PANTHER" id="PTHR30055:SF234">
    <property type="entry name" value="HTH-TYPE TRANSCRIPTIONAL REGULATOR BETI"/>
    <property type="match status" value="1"/>
</dbReference>
<reference evidence="7 8" key="1">
    <citation type="submission" date="2010-10" db="EMBL/GenBank/DDBJ databases">
        <title>Complete sequence of Frankia sp. EuI1c.</title>
        <authorList>
            <consortium name="US DOE Joint Genome Institute"/>
            <person name="Lucas S."/>
            <person name="Copeland A."/>
            <person name="Lapidus A."/>
            <person name="Cheng J.-F."/>
            <person name="Bruce D."/>
            <person name="Goodwin L."/>
            <person name="Pitluck S."/>
            <person name="Chertkov O."/>
            <person name="Detter J.C."/>
            <person name="Han C."/>
            <person name="Tapia R."/>
            <person name="Land M."/>
            <person name="Hauser L."/>
            <person name="Jeffries C."/>
            <person name="Kyrpides N."/>
            <person name="Ivanova N."/>
            <person name="Mikhailova N."/>
            <person name="Beauchemin N."/>
            <person name="Sen A."/>
            <person name="Sur S.A."/>
            <person name="Gtari M."/>
            <person name="Wall L."/>
            <person name="Tisa L."/>
            <person name="Woyke T."/>
        </authorList>
    </citation>
    <scope>NUCLEOTIDE SEQUENCE [LARGE SCALE GENOMIC DNA]</scope>
    <source>
        <strain evidence="8">DSM 45817 / CECT 9037 / EuI1c</strain>
    </source>
</reference>
<keyword evidence="8" id="KW-1185">Reference proteome</keyword>
<feature type="DNA-binding region" description="H-T-H motif" evidence="4">
    <location>
        <begin position="56"/>
        <end position="75"/>
    </location>
</feature>
<dbReference type="Proteomes" id="UP000002484">
    <property type="component" value="Chromosome"/>
</dbReference>
<evidence type="ECO:0000256" key="2">
    <source>
        <dbReference type="ARBA" id="ARBA00023125"/>
    </source>
</evidence>
<dbReference type="InParanoid" id="E3JC43"/>
<evidence type="ECO:0000256" key="5">
    <source>
        <dbReference type="SAM" id="MobiDB-lite"/>
    </source>
</evidence>
<dbReference type="InterPro" id="IPR009057">
    <property type="entry name" value="Homeodomain-like_sf"/>
</dbReference>
<dbReference type="SUPFAM" id="SSF48498">
    <property type="entry name" value="Tetracyclin repressor-like, C-terminal domain"/>
    <property type="match status" value="1"/>
</dbReference>
<proteinExistence type="predicted"/>
<dbReference type="GO" id="GO:0000976">
    <property type="term" value="F:transcription cis-regulatory region binding"/>
    <property type="evidence" value="ECO:0007669"/>
    <property type="project" value="TreeGrafter"/>
</dbReference>
<dbReference type="InterPro" id="IPR050109">
    <property type="entry name" value="HTH-type_TetR-like_transc_reg"/>
</dbReference>
<evidence type="ECO:0000256" key="4">
    <source>
        <dbReference type="PROSITE-ProRule" id="PRU00335"/>
    </source>
</evidence>
<evidence type="ECO:0000313" key="7">
    <source>
        <dbReference type="EMBL" id="ADP83499.1"/>
    </source>
</evidence>
<keyword evidence="3" id="KW-0804">Transcription</keyword>